<organism evidence="1 2">
    <name type="scientific">Polaribacter pacificus</name>
    <dbReference type="NCBI Taxonomy" id="1775173"/>
    <lineage>
        <taxon>Bacteria</taxon>
        <taxon>Pseudomonadati</taxon>
        <taxon>Bacteroidota</taxon>
        <taxon>Flavobacteriia</taxon>
        <taxon>Flavobacteriales</taxon>
        <taxon>Flavobacteriaceae</taxon>
    </lineage>
</organism>
<dbReference type="EMBL" id="BMJW01000001">
    <property type="protein sequence ID" value="GGG91918.1"/>
    <property type="molecule type" value="Genomic_DNA"/>
</dbReference>
<protein>
    <submittedName>
        <fullName evidence="1">Uncharacterized protein</fullName>
    </submittedName>
</protein>
<accession>A0A917ME46</accession>
<dbReference type="AlphaFoldDB" id="A0A917ME46"/>
<name>A0A917ME46_9FLAO</name>
<proteinExistence type="predicted"/>
<reference evidence="1" key="2">
    <citation type="submission" date="2020-09" db="EMBL/GenBank/DDBJ databases">
        <authorList>
            <person name="Sun Q."/>
            <person name="Zhou Y."/>
        </authorList>
    </citation>
    <scope>NUCLEOTIDE SEQUENCE</scope>
    <source>
        <strain evidence="1">CGMCC 1.15763</strain>
    </source>
</reference>
<evidence type="ECO:0000313" key="2">
    <source>
        <dbReference type="Proteomes" id="UP000633278"/>
    </source>
</evidence>
<sequence length="531" mass="62689">MILLPDNQPIRMSVFTSPNHQNDSLFVLIKSLTKSEKRQFNLYVGRLEGNTEAKFFTLFKLLDKMKTYNEPQILKKNIVAKQQLANLKAHLYKQLLISLRLNPVHQNVRMQIREHLDFATVLYQKGLYKQSLKLLEKAKSMALDNDEKNIAYEIVELEKVIETQFITRSISTRADELSLQAKELSQQNVITSKLSNLSLQLYSVLLKTGYVRNDKELQKITNYFNSHLPKYVYESLGFREKLWLYKAHLWKSFLTQDFVQSYKYASKWVALFKEQPKNIALHPVFFLKGENYLLETLFFVKNYSKFKDELVSFEAMVNTNSFPSNSNTDMLVFQYLYANKLHLHFLEGSFEEGEYLVALIEENIVQYKNHLDKHHIVVLYYKIACLYFGMGQNRLCIAYLNKIIEDKNLTSGEDLQCFGRILNLIAHYECGLDYHLEKHFKDTYKFLLKMENLQEVQKEFIVSIKALGDVYPHQIKGEFKKIHQRLQKFENHPYEKRAFLYLDILSWLESKIEHKSIGTVIREKALQLKNN</sequence>
<evidence type="ECO:0000313" key="1">
    <source>
        <dbReference type="EMBL" id="GGG91918.1"/>
    </source>
</evidence>
<comment type="caution">
    <text evidence="1">The sequence shown here is derived from an EMBL/GenBank/DDBJ whole genome shotgun (WGS) entry which is preliminary data.</text>
</comment>
<dbReference type="RefSeq" id="WP_373284656.1">
    <property type="nucleotide sequence ID" value="NZ_BMJW01000001.1"/>
</dbReference>
<reference evidence="1" key="1">
    <citation type="journal article" date="2014" name="Int. J. Syst. Evol. Microbiol.">
        <title>Complete genome sequence of Corynebacterium casei LMG S-19264T (=DSM 44701T), isolated from a smear-ripened cheese.</title>
        <authorList>
            <consortium name="US DOE Joint Genome Institute (JGI-PGF)"/>
            <person name="Walter F."/>
            <person name="Albersmeier A."/>
            <person name="Kalinowski J."/>
            <person name="Ruckert C."/>
        </authorList>
    </citation>
    <scope>NUCLEOTIDE SEQUENCE</scope>
    <source>
        <strain evidence="1">CGMCC 1.15763</strain>
    </source>
</reference>
<gene>
    <name evidence="1" type="ORF">GCM10011416_05880</name>
</gene>
<keyword evidence="2" id="KW-1185">Reference proteome</keyword>
<dbReference type="Proteomes" id="UP000633278">
    <property type="component" value="Unassembled WGS sequence"/>
</dbReference>